<evidence type="ECO:0000259" key="8">
    <source>
        <dbReference type="PROSITE" id="PS50217"/>
    </source>
</evidence>
<comment type="caution">
    <text evidence="9">The sequence shown here is derived from an EMBL/GenBank/DDBJ whole genome shotgun (WGS) entry which is preliminary data.</text>
</comment>
<dbReference type="PROSITE" id="PS50217">
    <property type="entry name" value="BZIP"/>
    <property type="match status" value="1"/>
</dbReference>
<dbReference type="SUPFAM" id="SSF57959">
    <property type="entry name" value="Leucine zipper domain"/>
    <property type="match status" value="1"/>
</dbReference>
<keyword evidence="7" id="KW-0175">Coiled coil</keyword>
<evidence type="ECO:0000313" key="9">
    <source>
        <dbReference type="EMBL" id="KAL3270114.1"/>
    </source>
</evidence>
<dbReference type="GO" id="GO:0005634">
    <property type="term" value="C:nucleus"/>
    <property type="evidence" value="ECO:0007669"/>
    <property type="project" value="UniProtKB-ARBA"/>
</dbReference>
<evidence type="ECO:0000256" key="6">
    <source>
        <dbReference type="ARBA" id="ARBA00040165"/>
    </source>
</evidence>
<dbReference type="CDD" id="cd14691">
    <property type="entry name" value="bZIP_XBP1"/>
    <property type="match status" value="1"/>
</dbReference>
<name>A0ABD2MUN5_9CUCU</name>
<feature type="domain" description="BZIP" evidence="8">
    <location>
        <begin position="39"/>
        <end position="102"/>
    </location>
</feature>
<protein>
    <recommendedName>
        <fullName evidence="6">X-box-binding protein 1</fullName>
    </recommendedName>
</protein>
<evidence type="ECO:0000256" key="3">
    <source>
        <dbReference type="ARBA" id="ARBA00023125"/>
    </source>
</evidence>
<keyword evidence="2" id="KW-0805">Transcription regulation</keyword>
<evidence type="ECO:0000256" key="2">
    <source>
        <dbReference type="ARBA" id="ARBA00023015"/>
    </source>
</evidence>
<evidence type="ECO:0000256" key="4">
    <source>
        <dbReference type="ARBA" id="ARBA00023163"/>
    </source>
</evidence>
<keyword evidence="5" id="KW-0539">Nucleus</keyword>
<dbReference type="InterPro" id="IPR004827">
    <property type="entry name" value="bZIP"/>
</dbReference>
<keyword evidence="3" id="KW-0238">DNA-binding</keyword>
<dbReference type="Pfam" id="PF07716">
    <property type="entry name" value="bZIP_2"/>
    <property type="match status" value="1"/>
</dbReference>
<dbReference type="PROSITE" id="PS00036">
    <property type="entry name" value="BZIP_BASIC"/>
    <property type="match status" value="1"/>
</dbReference>
<dbReference type="EMBL" id="JABFTP020000021">
    <property type="protein sequence ID" value="KAL3270114.1"/>
    <property type="molecule type" value="Genomic_DNA"/>
</dbReference>
<evidence type="ECO:0000313" key="10">
    <source>
        <dbReference type="Proteomes" id="UP001516400"/>
    </source>
</evidence>
<keyword evidence="4" id="KW-0804">Transcription</keyword>
<gene>
    <name evidence="9" type="ORF">HHI36_009172</name>
</gene>
<evidence type="ECO:0000256" key="1">
    <source>
        <dbReference type="ARBA" id="ARBA00022843"/>
    </source>
</evidence>
<keyword evidence="1" id="KW-0832">Ubl conjugation</keyword>
<dbReference type="InterPro" id="IPR052470">
    <property type="entry name" value="ER_Stress-Reg_TF"/>
</dbReference>
<dbReference type="PANTHER" id="PTHR46542">
    <property type="entry name" value="X-BOX BINDING PROTEIN 1"/>
    <property type="match status" value="1"/>
</dbReference>
<evidence type="ECO:0000256" key="5">
    <source>
        <dbReference type="ARBA" id="ARBA00023242"/>
    </source>
</evidence>
<dbReference type="GO" id="GO:0003677">
    <property type="term" value="F:DNA binding"/>
    <property type="evidence" value="ECO:0007669"/>
    <property type="project" value="UniProtKB-KW"/>
</dbReference>
<feature type="coiled-coil region" evidence="7">
    <location>
        <begin position="57"/>
        <end position="105"/>
    </location>
</feature>
<keyword evidence="10" id="KW-1185">Reference proteome</keyword>
<sequence length="232" mass="26465">MAATPDILKFFKGFDVNQNEIMEVPVRAKKRRLDHLSWDEKIQRKKLKNRVAAQTSRDRKKARIEQMESALSDLCAKNEALLSECENLKAINERLSAENAELQARLTEPCLSCKQNRSVGCETINGSAESFLQPQGMVTHPAAALPQTQTEALLKIVLACLLYRTCSTSLTKTSILDRWSNLHRVSLKISPEIWKRLLKRQIIKNQTLVDKGVLGKWWGKHQKSWNPMEVLC</sequence>
<reference evidence="9 10" key="1">
    <citation type="journal article" date="2021" name="BMC Biol.">
        <title>Horizontally acquired antibacterial genes associated with adaptive radiation of ladybird beetles.</title>
        <authorList>
            <person name="Li H.S."/>
            <person name="Tang X.F."/>
            <person name="Huang Y.H."/>
            <person name="Xu Z.Y."/>
            <person name="Chen M.L."/>
            <person name="Du X.Y."/>
            <person name="Qiu B.Y."/>
            <person name="Chen P.T."/>
            <person name="Zhang W."/>
            <person name="Slipinski A."/>
            <person name="Escalona H.E."/>
            <person name="Waterhouse R.M."/>
            <person name="Zwick A."/>
            <person name="Pang H."/>
        </authorList>
    </citation>
    <scope>NUCLEOTIDE SEQUENCE [LARGE SCALE GENOMIC DNA]</scope>
    <source>
        <strain evidence="9">SYSU2018</strain>
    </source>
</reference>
<dbReference type="InterPro" id="IPR046347">
    <property type="entry name" value="bZIP_sf"/>
</dbReference>
<dbReference type="Proteomes" id="UP001516400">
    <property type="component" value="Unassembled WGS sequence"/>
</dbReference>
<dbReference type="SMART" id="SM00338">
    <property type="entry name" value="BRLZ"/>
    <property type="match status" value="1"/>
</dbReference>
<dbReference type="Gene3D" id="1.20.5.170">
    <property type="match status" value="1"/>
</dbReference>
<organism evidence="9 10">
    <name type="scientific">Cryptolaemus montrouzieri</name>
    <dbReference type="NCBI Taxonomy" id="559131"/>
    <lineage>
        <taxon>Eukaryota</taxon>
        <taxon>Metazoa</taxon>
        <taxon>Ecdysozoa</taxon>
        <taxon>Arthropoda</taxon>
        <taxon>Hexapoda</taxon>
        <taxon>Insecta</taxon>
        <taxon>Pterygota</taxon>
        <taxon>Neoptera</taxon>
        <taxon>Endopterygota</taxon>
        <taxon>Coleoptera</taxon>
        <taxon>Polyphaga</taxon>
        <taxon>Cucujiformia</taxon>
        <taxon>Coccinelloidea</taxon>
        <taxon>Coccinellidae</taxon>
        <taxon>Scymninae</taxon>
        <taxon>Scymnini</taxon>
        <taxon>Cryptolaemus</taxon>
    </lineage>
</organism>
<dbReference type="AlphaFoldDB" id="A0ABD2MUN5"/>
<proteinExistence type="predicted"/>
<accession>A0ABD2MUN5</accession>
<dbReference type="PANTHER" id="PTHR46542:SF1">
    <property type="entry name" value="X-BOX BINDING PROTEIN 1"/>
    <property type="match status" value="1"/>
</dbReference>
<evidence type="ECO:0000256" key="7">
    <source>
        <dbReference type="SAM" id="Coils"/>
    </source>
</evidence>